<dbReference type="EMBL" id="CM056743">
    <property type="protein sequence ID" value="KAJ8671558.1"/>
    <property type="molecule type" value="Genomic_DNA"/>
</dbReference>
<evidence type="ECO:0000313" key="2">
    <source>
        <dbReference type="Proteomes" id="UP001239111"/>
    </source>
</evidence>
<protein>
    <submittedName>
        <fullName evidence="1">Uncharacterized protein</fullName>
    </submittedName>
</protein>
<keyword evidence="2" id="KW-1185">Reference proteome</keyword>
<gene>
    <name evidence="1" type="ORF">QAD02_002817</name>
</gene>
<name>A0ACC2NK38_9HYME</name>
<organism evidence="1 2">
    <name type="scientific">Eretmocerus hayati</name>
    <dbReference type="NCBI Taxonomy" id="131215"/>
    <lineage>
        <taxon>Eukaryota</taxon>
        <taxon>Metazoa</taxon>
        <taxon>Ecdysozoa</taxon>
        <taxon>Arthropoda</taxon>
        <taxon>Hexapoda</taxon>
        <taxon>Insecta</taxon>
        <taxon>Pterygota</taxon>
        <taxon>Neoptera</taxon>
        <taxon>Endopterygota</taxon>
        <taxon>Hymenoptera</taxon>
        <taxon>Apocrita</taxon>
        <taxon>Proctotrupomorpha</taxon>
        <taxon>Chalcidoidea</taxon>
        <taxon>Aphelinidae</taxon>
        <taxon>Aphelininae</taxon>
        <taxon>Eretmocerus</taxon>
    </lineage>
</organism>
<comment type="caution">
    <text evidence="1">The sequence shown here is derived from an EMBL/GenBank/DDBJ whole genome shotgun (WGS) entry which is preliminary data.</text>
</comment>
<dbReference type="Proteomes" id="UP001239111">
    <property type="component" value="Chromosome 3"/>
</dbReference>
<reference evidence="1" key="1">
    <citation type="submission" date="2023-04" db="EMBL/GenBank/DDBJ databases">
        <title>A chromosome-level genome assembly of the parasitoid wasp Eretmocerus hayati.</title>
        <authorList>
            <person name="Zhong Y."/>
            <person name="Liu S."/>
            <person name="Liu Y."/>
        </authorList>
    </citation>
    <scope>NUCLEOTIDE SEQUENCE</scope>
    <source>
        <strain evidence="1">ZJU_SS_LIU_2023</strain>
    </source>
</reference>
<accession>A0ACC2NK38</accession>
<proteinExistence type="predicted"/>
<evidence type="ECO:0000313" key="1">
    <source>
        <dbReference type="EMBL" id="KAJ8671558.1"/>
    </source>
</evidence>
<sequence length="583" mass="66799">MDSPSHSETTSSARYSGDLETQNAREVIKEVSKTLGVLNTDMRLTHKRCLNENFDQITESLTKKLRILNPWFEESSILAEEARWSAYQIQKIMGVSQATAERTKELVENQGILCLVPSKSGKVLNSEVLEMIQDFYTSDDKSRIQPGKNDYVPVLINRERVEIQKRLLLCNLRECYQNFNDEHPEVSVGFSGFAEAHLPYVILPGATGTHTVCVCKIHQNFKLLIHALDLESIDDQLRKWNYKDILARIICSSPTHECYLRKCPSCPDIHVIVDEITRMLRRESIYEITLKQWTYVDRSALETFTQKLPLVMTTVLQSLPNLLKHDFIAKQQSLFVEEKKKSLAPGEVLAGGDFAENYSPPLQDVVQDHHWNNDQVTIHPWVCHNVDENGKLQHITVVMISDHMQHDYYTVYTFQQHLIKIPKEAIPSSEKKIYVSDGAAGQYKNRSNFQNLCFHQRDFGVAGEWHFFATSHGKGPCDGVGGTLKHAATKASLQRPLDNQITTAEELFTRSQTLDTSMKIIFVPEEETIEDEGFLNERNEGVKTVQGRRSYHSFEPLNEETIRVQDYSSSSNYKDVTIKRKEK</sequence>